<comment type="pathway">
    <text evidence="9">Membrane lipid metabolism; glycerophospholipid metabolism.</text>
</comment>
<evidence type="ECO:0000256" key="6">
    <source>
        <dbReference type="ARBA" id="ARBA00023209"/>
    </source>
</evidence>
<dbReference type="NCBIfam" id="NF003197">
    <property type="entry name" value="PRK04169.1-1"/>
    <property type="match status" value="1"/>
</dbReference>
<dbReference type="PANTHER" id="PTHR40029:SF2">
    <property type="entry name" value="HEPTAPRENYLGLYCERYL PHOSPHATE SYNTHASE"/>
    <property type="match status" value="1"/>
</dbReference>
<dbReference type="PANTHER" id="PTHR40029">
    <property type="match status" value="1"/>
</dbReference>
<keyword evidence="3 9" id="KW-0479">Metal-binding</keyword>
<dbReference type="CDD" id="cd02812">
    <property type="entry name" value="PcrB_like"/>
    <property type="match status" value="1"/>
</dbReference>
<comment type="function">
    <text evidence="9">Prenyltransferase that catalyzes in vivo the transfer of the heptaprenyl moiety of heptaprenyl pyrophosphate (HepPP; 35 carbon atoms) to the C3 hydroxyl of sn-glycerol-1-phosphate (G1P), producing heptaprenylglyceryl phosphate (HepGP). This reaction is an ether-bond-formation step in the biosynthesis of archaea-type G1P-based membrane lipids found in Bacillales.</text>
</comment>
<evidence type="ECO:0000256" key="3">
    <source>
        <dbReference type="ARBA" id="ARBA00022723"/>
    </source>
</evidence>
<evidence type="ECO:0000256" key="2">
    <source>
        <dbReference type="ARBA" id="ARBA00022679"/>
    </source>
</evidence>
<dbReference type="InterPro" id="IPR039074">
    <property type="entry name" value="GGGP/HepGP_synthase_I"/>
</dbReference>
<comment type="cofactor">
    <cofactor evidence="9">
        <name>Mg(2+)</name>
        <dbReference type="ChEBI" id="CHEBI:18420"/>
    </cofactor>
</comment>
<dbReference type="EMBL" id="JACSQY010000006">
    <property type="protein sequence ID" value="MBD7908478.1"/>
    <property type="molecule type" value="Genomic_DNA"/>
</dbReference>
<comment type="caution">
    <text evidence="10">The sequence shown here is derived from an EMBL/GenBank/DDBJ whole genome shotgun (WGS) entry which is preliminary data.</text>
</comment>
<reference evidence="10 11" key="1">
    <citation type="submission" date="2020-08" db="EMBL/GenBank/DDBJ databases">
        <title>A Genomic Blueprint of the Chicken Gut Microbiome.</title>
        <authorList>
            <person name="Gilroy R."/>
            <person name="Ravi A."/>
            <person name="Getino M."/>
            <person name="Pursley I."/>
            <person name="Horton D.L."/>
            <person name="Alikhan N.-F."/>
            <person name="Baker D."/>
            <person name="Gharbi K."/>
            <person name="Hall N."/>
            <person name="Watson M."/>
            <person name="Adriaenssens E.M."/>
            <person name="Foster-Nyarko E."/>
            <person name="Jarju S."/>
            <person name="Secka A."/>
            <person name="Antonio M."/>
            <person name="Oren A."/>
            <person name="Chaudhuri R."/>
            <person name="La Ragione R.M."/>
            <person name="Hildebrand F."/>
            <person name="Pallen M.J."/>
        </authorList>
    </citation>
    <scope>NUCLEOTIDE SEQUENCE [LARGE SCALE GENOMIC DNA]</scope>
    <source>
        <strain evidence="10 11">Sa3CUA8</strain>
    </source>
</reference>
<dbReference type="Proteomes" id="UP000659496">
    <property type="component" value="Unassembled WGS sequence"/>
</dbReference>
<keyword evidence="7 9" id="KW-1208">Phospholipid metabolism</keyword>
<sequence length="232" mass="25493">MDVRTWRHAFKLDPAKEISDEALEQLAESGTDGIIIGGTDNITLEGVLDLLARLRRYAVPLALEVSDVEAVTFGFDYYFIPTVLNAKDVKWMNGIHLEALKEFGHMMKWEEVATEGYCIMNPECKAAQLTGATEVPTKDDVVGYARMAEHLFKLPIFYLEYSGTYGDPKIVSAAASVLDETRLVYGGGIRTAEQAAEMAAIAHTVIIGNVIYDNLKKALDTVDAVKAVTCPK</sequence>
<evidence type="ECO:0000313" key="11">
    <source>
        <dbReference type="Proteomes" id="UP000659496"/>
    </source>
</evidence>
<dbReference type="SUPFAM" id="SSF51395">
    <property type="entry name" value="FMN-linked oxidoreductases"/>
    <property type="match status" value="1"/>
</dbReference>
<evidence type="ECO:0000313" key="10">
    <source>
        <dbReference type="EMBL" id="MBD7908478.1"/>
    </source>
</evidence>
<name>A0ABR8PJY3_9BACL</name>
<dbReference type="Pfam" id="PF01884">
    <property type="entry name" value="PcrB"/>
    <property type="match status" value="1"/>
</dbReference>
<dbReference type="NCBIfam" id="NF003199">
    <property type="entry name" value="PRK04169.1-3"/>
    <property type="match status" value="1"/>
</dbReference>
<dbReference type="EC" id="2.5.1.n9" evidence="9"/>
<evidence type="ECO:0000256" key="4">
    <source>
        <dbReference type="ARBA" id="ARBA00022842"/>
    </source>
</evidence>
<dbReference type="Gene3D" id="3.20.20.390">
    <property type="entry name" value="FMN-linked oxidoreductases"/>
    <property type="match status" value="1"/>
</dbReference>
<comment type="similarity">
    <text evidence="9">Belongs to the GGGP/HepGP synthase family. Group I subfamily.</text>
</comment>
<evidence type="ECO:0000256" key="9">
    <source>
        <dbReference type="HAMAP-Rule" id="MF_00112"/>
    </source>
</evidence>
<evidence type="ECO:0000256" key="7">
    <source>
        <dbReference type="ARBA" id="ARBA00023264"/>
    </source>
</evidence>
<keyword evidence="11" id="KW-1185">Reference proteome</keyword>
<organism evidence="10 11">
    <name type="scientific">Sporosarcina gallistercoris</name>
    <dbReference type="NCBI Taxonomy" id="2762245"/>
    <lineage>
        <taxon>Bacteria</taxon>
        <taxon>Bacillati</taxon>
        <taxon>Bacillota</taxon>
        <taxon>Bacilli</taxon>
        <taxon>Bacillales</taxon>
        <taxon>Caryophanaceae</taxon>
        <taxon>Sporosarcina</taxon>
    </lineage>
</organism>
<feature type="binding site" evidence="9">
    <location>
        <position position="13"/>
    </location>
    <ligand>
        <name>Mg(2+)</name>
        <dbReference type="ChEBI" id="CHEBI:18420"/>
    </ligand>
</feature>
<comment type="catalytic activity">
    <reaction evidence="8 9">
        <text>sn-glycerol 1-phosphate + all-trans-heptaprenyl diphosphate = 3-heptaprenyl-sn-glycero-1-phosphate + diphosphate</text>
        <dbReference type="Rhea" id="RHEA:33495"/>
        <dbReference type="ChEBI" id="CHEBI:33019"/>
        <dbReference type="ChEBI" id="CHEBI:57685"/>
        <dbReference type="ChEBI" id="CHEBI:58206"/>
        <dbReference type="ChEBI" id="CHEBI:64781"/>
        <dbReference type="EC" id="2.5.1.n9"/>
    </reaction>
</comment>
<feature type="binding site" evidence="9">
    <location>
        <begin position="158"/>
        <end position="163"/>
    </location>
    <ligand>
        <name>sn-glycerol 1-phosphate</name>
        <dbReference type="ChEBI" id="CHEBI:57685"/>
    </ligand>
</feature>
<feature type="binding site" evidence="9">
    <location>
        <position position="39"/>
    </location>
    <ligand>
        <name>Mg(2+)</name>
        <dbReference type="ChEBI" id="CHEBI:18420"/>
    </ligand>
</feature>
<dbReference type="RefSeq" id="WP_191689672.1">
    <property type="nucleotide sequence ID" value="NZ_JACSQY010000006.1"/>
</dbReference>
<keyword evidence="1 9" id="KW-0444">Lipid biosynthesis</keyword>
<evidence type="ECO:0000256" key="5">
    <source>
        <dbReference type="ARBA" id="ARBA00023098"/>
    </source>
</evidence>
<dbReference type="HAMAP" id="MF_00112">
    <property type="entry name" value="GGGP_HepGP_synthase"/>
    <property type="match status" value="1"/>
</dbReference>
<dbReference type="GO" id="GO:0016740">
    <property type="term" value="F:transferase activity"/>
    <property type="evidence" value="ECO:0007669"/>
    <property type="project" value="UniProtKB-KW"/>
</dbReference>
<proteinExistence type="inferred from homology"/>
<dbReference type="NCBIfam" id="TIGR01768">
    <property type="entry name" value="GGGP-family"/>
    <property type="match status" value="1"/>
</dbReference>
<dbReference type="InterPro" id="IPR038597">
    <property type="entry name" value="GGGP/HepGP_synthase_sf"/>
</dbReference>
<comment type="subunit">
    <text evidence="9">Homodimer.</text>
</comment>
<dbReference type="InterPro" id="IPR008205">
    <property type="entry name" value="GGGP_HepGP_synthase"/>
</dbReference>
<keyword evidence="5 9" id="KW-0443">Lipid metabolism</keyword>
<comment type="caution">
    <text evidence="9">Lacks conserved residue(s) required for the propagation of feature annotation.</text>
</comment>
<accession>A0ABR8PJY3</accession>
<keyword evidence="6 9" id="KW-0594">Phospholipid biosynthesis</keyword>
<evidence type="ECO:0000256" key="8">
    <source>
        <dbReference type="ARBA" id="ARBA00048318"/>
    </source>
</evidence>
<evidence type="ECO:0000256" key="1">
    <source>
        <dbReference type="ARBA" id="ARBA00022516"/>
    </source>
</evidence>
<gene>
    <name evidence="9" type="primary">pcrB</name>
    <name evidence="10" type="ORF">H9659_09060</name>
</gene>
<feature type="binding site" evidence="9">
    <location>
        <begin position="208"/>
        <end position="209"/>
    </location>
    <ligand>
        <name>sn-glycerol 1-phosphate</name>
        <dbReference type="ChEBI" id="CHEBI:57685"/>
    </ligand>
</feature>
<feature type="binding site" evidence="9">
    <location>
        <position position="11"/>
    </location>
    <ligand>
        <name>sn-glycerol 1-phosphate</name>
        <dbReference type="ChEBI" id="CHEBI:57685"/>
    </ligand>
</feature>
<feature type="binding site" evidence="9">
    <location>
        <position position="188"/>
    </location>
    <ligand>
        <name>sn-glycerol 1-phosphate</name>
        <dbReference type="ChEBI" id="CHEBI:57685"/>
    </ligand>
</feature>
<protein>
    <recommendedName>
        <fullName evidence="9">Heptaprenylglyceryl phosphate synthase</fullName>
        <shortName evidence="9">HepGP synthase</shortName>
        <ecNumber evidence="9">2.5.1.n9</ecNumber>
    </recommendedName>
    <alternativeName>
        <fullName evidence="9">Glycerol-1-phosphate heptaprenyltransferase</fullName>
    </alternativeName>
</protein>
<keyword evidence="4 9" id="KW-0460">Magnesium</keyword>
<keyword evidence="2 9" id="KW-0808">Transferase</keyword>